<dbReference type="InterPro" id="IPR036922">
    <property type="entry name" value="Rieske_2Fe-2S_sf"/>
</dbReference>
<keyword evidence="1" id="KW-0001">2Fe-2S</keyword>
<evidence type="ECO:0000313" key="7">
    <source>
        <dbReference type="Proteomes" id="UP001431429"/>
    </source>
</evidence>
<evidence type="ECO:0000256" key="1">
    <source>
        <dbReference type="ARBA" id="ARBA00022714"/>
    </source>
</evidence>
<evidence type="ECO:0000256" key="3">
    <source>
        <dbReference type="ARBA" id="ARBA00023004"/>
    </source>
</evidence>
<accession>A0ABT0UK40</accession>
<gene>
    <name evidence="6" type="ORF">NBG84_08690</name>
</gene>
<evidence type="ECO:0000313" key="6">
    <source>
        <dbReference type="EMBL" id="MCM2388374.1"/>
    </source>
</evidence>
<dbReference type="InterPro" id="IPR017941">
    <property type="entry name" value="Rieske_2Fe-2S"/>
</dbReference>
<dbReference type="SUPFAM" id="SSF50022">
    <property type="entry name" value="ISP domain"/>
    <property type="match status" value="1"/>
</dbReference>
<reference evidence="6" key="1">
    <citation type="submission" date="2022-06" db="EMBL/GenBank/DDBJ databases">
        <title>Genome public.</title>
        <authorList>
            <person name="Sun Q."/>
        </authorList>
    </citation>
    <scope>NUCLEOTIDE SEQUENCE</scope>
    <source>
        <strain evidence="6">CWNU-1</strain>
    </source>
</reference>
<dbReference type="EMBL" id="JAMQAW010000007">
    <property type="protein sequence ID" value="MCM2388374.1"/>
    <property type="molecule type" value="Genomic_DNA"/>
</dbReference>
<comment type="caution">
    <text evidence="6">The sequence shown here is derived from an EMBL/GenBank/DDBJ whole genome shotgun (WGS) entry which is preliminary data.</text>
</comment>
<dbReference type="PROSITE" id="PS51296">
    <property type="entry name" value="RIESKE"/>
    <property type="match status" value="1"/>
</dbReference>
<organism evidence="6 7">
    <name type="scientific">Streptomyces albipurpureus</name>
    <dbReference type="NCBI Taxonomy" id="2897419"/>
    <lineage>
        <taxon>Bacteria</taxon>
        <taxon>Bacillati</taxon>
        <taxon>Actinomycetota</taxon>
        <taxon>Actinomycetes</taxon>
        <taxon>Kitasatosporales</taxon>
        <taxon>Streptomycetaceae</taxon>
        <taxon>Streptomyces</taxon>
    </lineage>
</organism>
<dbReference type="Gene3D" id="2.102.10.10">
    <property type="entry name" value="Rieske [2Fe-2S] iron-sulphur domain"/>
    <property type="match status" value="1"/>
</dbReference>
<sequence length="93" mass="10196">MPYVYARTAQGAFVMPARCPHRGGPLHLARIGPNGRQLVCPWHERGVSLSRLRQEVPAVRRGDLVTAVFAGAFDTGAEPQVEYRPLSPDLSIC</sequence>
<feature type="domain" description="Rieske" evidence="5">
    <location>
        <begin position="1"/>
        <end position="43"/>
    </location>
</feature>
<evidence type="ECO:0000256" key="2">
    <source>
        <dbReference type="ARBA" id="ARBA00022723"/>
    </source>
</evidence>
<dbReference type="Proteomes" id="UP001431429">
    <property type="component" value="Unassembled WGS sequence"/>
</dbReference>
<keyword evidence="7" id="KW-1185">Reference proteome</keyword>
<protein>
    <submittedName>
        <fullName evidence="6">Rieske 2Fe-2S domain-containing protein</fullName>
    </submittedName>
</protein>
<keyword evidence="3" id="KW-0408">Iron</keyword>
<evidence type="ECO:0000259" key="5">
    <source>
        <dbReference type="PROSITE" id="PS51296"/>
    </source>
</evidence>
<proteinExistence type="predicted"/>
<keyword evidence="2" id="KW-0479">Metal-binding</keyword>
<name>A0ABT0UK40_9ACTN</name>
<keyword evidence="4" id="KW-0411">Iron-sulfur</keyword>
<evidence type="ECO:0000256" key="4">
    <source>
        <dbReference type="ARBA" id="ARBA00023014"/>
    </source>
</evidence>
<dbReference type="Pfam" id="PF00355">
    <property type="entry name" value="Rieske"/>
    <property type="match status" value="1"/>
</dbReference>